<reference evidence="7" key="2">
    <citation type="submission" date="2006-05" db="EMBL/GenBank/DDBJ databases">
        <title>Sequencing of the draft genome and assembly of Desulfuromonas acetoxidans DSM 684.</title>
        <authorList>
            <consortium name="US DOE Joint Genome Institute (JGI-PGF)"/>
            <person name="Copeland A."/>
            <person name="Lucas S."/>
            <person name="Lapidus A."/>
            <person name="Barry K."/>
            <person name="Detter J.C."/>
            <person name="Glavina del Rio T."/>
            <person name="Hammon N."/>
            <person name="Israni S."/>
            <person name="Dalin E."/>
            <person name="Tice H."/>
            <person name="Bruce D."/>
            <person name="Pitluck S."/>
            <person name="Richardson P."/>
        </authorList>
    </citation>
    <scope>NUCLEOTIDE SEQUENCE [LARGE SCALE GENOMIC DNA]</scope>
    <source>
        <strain evidence="7">DSM 684</strain>
    </source>
</reference>
<protein>
    <recommendedName>
        <fullName evidence="2">peptidoglycan lytic exotransglycosylase</fullName>
        <ecNumber evidence="2">4.2.2.n1</ecNumber>
    </recommendedName>
    <alternativeName>
        <fullName evidence="5">Murein hydrolase A</fullName>
    </alternativeName>
</protein>
<evidence type="ECO:0000256" key="5">
    <source>
        <dbReference type="ARBA" id="ARBA00030918"/>
    </source>
</evidence>
<dbReference type="GO" id="GO:0009254">
    <property type="term" value="P:peptidoglycan turnover"/>
    <property type="evidence" value="ECO:0007669"/>
    <property type="project" value="InterPro"/>
</dbReference>
<dbReference type="Pfam" id="PF03562">
    <property type="entry name" value="MltA"/>
    <property type="match status" value="1"/>
</dbReference>
<comment type="caution">
    <text evidence="7">The sequence shown here is derived from an EMBL/GenBank/DDBJ whole genome shotgun (WGS) entry which is preliminary data.</text>
</comment>
<keyword evidence="8" id="KW-1185">Reference proteome</keyword>
<feature type="domain" description="Lytic transglycosylase MltA" evidence="6">
    <location>
        <begin position="133"/>
        <end position="290"/>
    </location>
</feature>
<dbReference type="PANTHER" id="PTHR30124">
    <property type="entry name" value="MEMBRANE-BOUND LYTIC MUREIN TRANSGLYCOSYLASE A"/>
    <property type="match status" value="1"/>
</dbReference>
<sequence>MNFVITRRRVCRLMWLALLSLMLVVTGCTLTPKKEPSRAEKKDVSAADLVQQVGWRDLPGWNEDDPLALLKTFVVSCQSLKYRSGWQAVCEEAATIETPAAARVFFERSFQPWALINEDGTEEGLITGYYVPDLEGSRQSSSRYPYPVYGRPDDLLVIDLSSVYPELGDYRLRGRLDGQRVVPYWERRDIDGFKQPLHGEELFWVGDPVELFFLQVQGSGRINLDDGTQVMVNYAEQNGHPYRSIGALLLERGEMTRDQMSMQNIAAWGRQHPVAVQELLNENPSYVFFRELDGEVCSPPGALGVPLSSRRSLAVDPRYIPLGAPVYVATRWPDRNEPLQQAMVAQDTGGAIKGRVRADFFWGIGDEAGAMAGRMKYSGRLWLLLPLGMEPPAR</sequence>
<name>Q1K4F7_DESA6</name>
<dbReference type="AlphaFoldDB" id="Q1K4F7"/>
<evidence type="ECO:0000256" key="4">
    <source>
        <dbReference type="ARBA" id="ARBA00023316"/>
    </source>
</evidence>
<evidence type="ECO:0000313" key="8">
    <source>
        <dbReference type="Proteomes" id="UP000005695"/>
    </source>
</evidence>
<evidence type="ECO:0000256" key="1">
    <source>
        <dbReference type="ARBA" id="ARBA00001420"/>
    </source>
</evidence>
<dbReference type="EC" id="4.2.2.n1" evidence="2"/>
<dbReference type="InterPro" id="IPR026044">
    <property type="entry name" value="MltA"/>
</dbReference>
<organism evidence="7 8">
    <name type="scientific">Desulfuromonas acetoxidans (strain DSM 684 / 11070)</name>
    <dbReference type="NCBI Taxonomy" id="281689"/>
    <lineage>
        <taxon>Bacteria</taxon>
        <taxon>Pseudomonadati</taxon>
        <taxon>Thermodesulfobacteriota</taxon>
        <taxon>Desulfuromonadia</taxon>
        <taxon>Desulfuromonadales</taxon>
        <taxon>Desulfuromonadaceae</taxon>
        <taxon>Desulfuromonas</taxon>
    </lineage>
</organism>
<dbReference type="Gene3D" id="2.40.40.10">
    <property type="entry name" value="RlpA-like domain"/>
    <property type="match status" value="1"/>
</dbReference>
<dbReference type="GO" id="GO:0008933">
    <property type="term" value="F:peptidoglycan lytic transglycosylase activity"/>
    <property type="evidence" value="ECO:0007669"/>
    <property type="project" value="TreeGrafter"/>
</dbReference>
<gene>
    <name evidence="7" type="ORF">Dace_3012</name>
</gene>
<dbReference type="GO" id="GO:0009253">
    <property type="term" value="P:peptidoglycan catabolic process"/>
    <property type="evidence" value="ECO:0007669"/>
    <property type="project" value="TreeGrafter"/>
</dbReference>
<dbReference type="InterPro" id="IPR010611">
    <property type="entry name" value="3D_dom"/>
</dbReference>
<evidence type="ECO:0000256" key="2">
    <source>
        <dbReference type="ARBA" id="ARBA00012587"/>
    </source>
</evidence>
<dbReference type="PIRSF" id="PIRSF019422">
    <property type="entry name" value="MltA"/>
    <property type="match status" value="1"/>
</dbReference>
<dbReference type="Gene3D" id="2.40.240.50">
    <property type="entry name" value="Barwin-like endoglucanases"/>
    <property type="match status" value="1"/>
</dbReference>
<keyword evidence="4" id="KW-0961">Cell wall biogenesis/degradation</keyword>
<dbReference type="CDD" id="cd14668">
    <property type="entry name" value="mlta_B"/>
    <property type="match status" value="1"/>
</dbReference>
<dbReference type="GO" id="GO:0019867">
    <property type="term" value="C:outer membrane"/>
    <property type="evidence" value="ECO:0007669"/>
    <property type="project" value="InterPro"/>
</dbReference>
<evidence type="ECO:0000313" key="7">
    <source>
        <dbReference type="EMBL" id="EAT17146.1"/>
    </source>
</evidence>
<keyword evidence="3" id="KW-0456">Lyase</keyword>
<evidence type="ECO:0000259" key="6">
    <source>
        <dbReference type="SMART" id="SM00925"/>
    </source>
</evidence>
<dbReference type="Proteomes" id="UP000005695">
    <property type="component" value="Unassembled WGS sequence"/>
</dbReference>
<dbReference type="SMART" id="SM00925">
    <property type="entry name" value="MltA"/>
    <property type="match status" value="1"/>
</dbReference>
<proteinExistence type="predicted"/>
<dbReference type="InterPro" id="IPR005300">
    <property type="entry name" value="MltA_B"/>
</dbReference>
<dbReference type="CDD" id="cd14485">
    <property type="entry name" value="mltA_like_LT_A"/>
    <property type="match status" value="1"/>
</dbReference>
<comment type="catalytic activity">
    <reaction evidence="1">
        <text>Exolytic cleavage of the (1-&gt;4)-beta-glycosidic linkage between N-acetylmuramic acid (MurNAc) and N-acetylglucosamine (GlcNAc) residues in peptidoglycan, from either the reducing or the non-reducing ends of the peptidoglycan chains, with concomitant formation of a 1,6-anhydrobond in the MurNAc residue.</text>
        <dbReference type="EC" id="4.2.2.n1"/>
    </reaction>
</comment>
<dbReference type="GO" id="GO:0071555">
    <property type="term" value="P:cell wall organization"/>
    <property type="evidence" value="ECO:0007669"/>
    <property type="project" value="UniProtKB-KW"/>
</dbReference>
<evidence type="ECO:0000256" key="3">
    <source>
        <dbReference type="ARBA" id="ARBA00023239"/>
    </source>
</evidence>
<dbReference type="GO" id="GO:0004553">
    <property type="term" value="F:hydrolase activity, hydrolyzing O-glycosyl compounds"/>
    <property type="evidence" value="ECO:0007669"/>
    <property type="project" value="InterPro"/>
</dbReference>
<accession>Q1K4F7</accession>
<dbReference type="PROSITE" id="PS51257">
    <property type="entry name" value="PROKAR_LIPOPROTEIN"/>
    <property type="match status" value="1"/>
</dbReference>
<dbReference type="PANTHER" id="PTHR30124:SF0">
    <property type="entry name" value="MEMBRANE-BOUND LYTIC MUREIN TRANSGLYCOSYLASE A"/>
    <property type="match status" value="1"/>
</dbReference>
<reference evidence="7" key="1">
    <citation type="submission" date="2006-05" db="EMBL/GenBank/DDBJ databases">
        <title>Annotation of the draft genome assembly of Desulfuromonas acetoxidans DSM 684.</title>
        <authorList>
            <consortium name="US DOE Joint Genome Institute (JGI-ORNL)"/>
            <person name="Larimer F."/>
            <person name="Land M."/>
            <person name="Hauser L."/>
        </authorList>
    </citation>
    <scope>NUCLEOTIDE SEQUENCE [LARGE SCALE GENOMIC DNA]</scope>
    <source>
        <strain evidence="7">DSM 684</strain>
    </source>
</reference>
<dbReference type="Pfam" id="PF06725">
    <property type="entry name" value="3D"/>
    <property type="match status" value="1"/>
</dbReference>
<dbReference type="InterPro" id="IPR036908">
    <property type="entry name" value="RlpA-like_sf"/>
</dbReference>
<dbReference type="SUPFAM" id="SSF50685">
    <property type="entry name" value="Barwin-like endoglucanases"/>
    <property type="match status" value="1"/>
</dbReference>
<dbReference type="EMBL" id="AAEW02000001">
    <property type="protein sequence ID" value="EAT17146.1"/>
    <property type="molecule type" value="Genomic_DNA"/>
</dbReference>